<proteinExistence type="predicted"/>
<dbReference type="InterPro" id="IPR052552">
    <property type="entry name" value="YeaO-like"/>
</dbReference>
<name>A0ABU8KIC6_9HYPH</name>
<protein>
    <submittedName>
        <fullName evidence="1">DUF488 domain-containing protein</fullName>
    </submittedName>
</protein>
<dbReference type="RefSeq" id="WP_337095645.1">
    <property type="nucleotide sequence ID" value="NZ_JAPYKO010000022.1"/>
</dbReference>
<accession>A0ABU8KIC6</accession>
<evidence type="ECO:0000313" key="1">
    <source>
        <dbReference type="EMBL" id="MEI9405449.1"/>
    </source>
</evidence>
<reference evidence="1 2" key="1">
    <citation type="submission" date="2022-12" db="EMBL/GenBank/DDBJ databases">
        <authorList>
            <person name="Muema E."/>
        </authorList>
    </citation>
    <scope>NUCLEOTIDE SEQUENCE [LARGE SCALE GENOMIC DNA]</scope>
    <source>
        <strain evidence="2">1330</strain>
    </source>
</reference>
<dbReference type="PANTHER" id="PTHR36849:SF1">
    <property type="entry name" value="CYTOPLASMIC PROTEIN"/>
    <property type="match status" value="1"/>
</dbReference>
<sequence>MAFDIAVKRVYEPPAKADGQRVLVDRLWPRGVSKKDAELTLWLKEIAPSDELRKWFGHEPERWPEFQKRYRAELDANKEAVAQLRGLVREGKVTLLYGAHDEAHNNAVALADYLRGVRELR</sequence>
<dbReference type="EMBL" id="JAPYKO010000022">
    <property type="protein sequence ID" value="MEI9405449.1"/>
    <property type="molecule type" value="Genomic_DNA"/>
</dbReference>
<dbReference type="Proteomes" id="UP001366503">
    <property type="component" value="Unassembled WGS sequence"/>
</dbReference>
<gene>
    <name evidence="1" type="ORF">O7A05_25255</name>
</gene>
<keyword evidence="2" id="KW-1185">Reference proteome</keyword>
<comment type="caution">
    <text evidence="1">The sequence shown here is derived from an EMBL/GenBank/DDBJ whole genome shotgun (WGS) entry which is preliminary data.</text>
</comment>
<evidence type="ECO:0000313" key="2">
    <source>
        <dbReference type="Proteomes" id="UP001366503"/>
    </source>
</evidence>
<dbReference type="PANTHER" id="PTHR36849">
    <property type="entry name" value="CYTOPLASMIC PROTEIN-RELATED"/>
    <property type="match status" value="1"/>
</dbReference>
<dbReference type="Pfam" id="PF22752">
    <property type="entry name" value="DUF488-N3i"/>
    <property type="match status" value="1"/>
</dbReference>
<organism evidence="1 2">
    <name type="scientific">Mesorhizobium argentiipisi</name>
    <dbReference type="NCBI Taxonomy" id="3015175"/>
    <lineage>
        <taxon>Bacteria</taxon>
        <taxon>Pseudomonadati</taxon>
        <taxon>Pseudomonadota</taxon>
        <taxon>Alphaproteobacteria</taxon>
        <taxon>Hyphomicrobiales</taxon>
        <taxon>Phyllobacteriaceae</taxon>
        <taxon>Mesorhizobium</taxon>
    </lineage>
</organism>